<reference evidence="2" key="2">
    <citation type="submission" date="2021-02" db="EMBL/GenBank/DDBJ databases">
        <authorList>
            <person name="Kimball J.A."/>
            <person name="Haas M.W."/>
            <person name="Macchietto M."/>
            <person name="Kono T."/>
            <person name="Duquette J."/>
            <person name="Shao M."/>
        </authorList>
    </citation>
    <scope>NUCLEOTIDE SEQUENCE</scope>
    <source>
        <tissue evidence="2">Fresh leaf tissue</tissue>
    </source>
</reference>
<dbReference type="PANTHER" id="PTHR33115">
    <property type="entry name" value="ARM REPEAT SUPERFAMILY PROTEIN"/>
    <property type="match status" value="1"/>
</dbReference>
<keyword evidence="1" id="KW-0812">Transmembrane</keyword>
<evidence type="ECO:0000313" key="3">
    <source>
        <dbReference type="Proteomes" id="UP000729402"/>
    </source>
</evidence>
<dbReference type="PANTHER" id="PTHR33115:SF22">
    <property type="entry name" value="OS12G0449900 PROTEIN"/>
    <property type="match status" value="1"/>
</dbReference>
<feature type="transmembrane region" description="Helical" evidence="1">
    <location>
        <begin position="59"/>
        <end position="78"/>
    </location>
</feature>
<dbReference type="EMBL" id="JAAALK010000289">
    <property type="protein sequence ID" value="KAG8048914.1"/>
    <property type="molecule type" value="Genomic_DNA"/>
</dbReference>
<comment type="caution">
    <text evidence="2">The sequence shown here is derived from an EMBL/GenBank/DDBJ whole genome shotgun (WGS) entry which is preliminary data.</text>
</comment>
<accession>A0A8J5RMZ2</accession>
<reference evidence="2" key="1">
    <citation type="journal article" date="2021" name="bioRxiv">
        <title>Whole Genome Assembly and Annotation of Northern Wild Rice, Zizania palustris L., Supports a Whole Genome Duplication in the Zizania Genus.</title>
        <authorList>
            <person name="Haas M."/>
            <person name="Kono T."/>
            <person name="Macchietto M."/>
            <person name="Millas R."/>
            <person name="McGilp L."/>
            <person name="Shao M."/>
            <person name="Duquette J."/>
            <person name="Hirsch C.N."/>
            <person name="Kimball J."/>
        </authorList>
    </citation>
    <scope>NUCLEOTIDE SEQUENCE</scope>
    <source>
        <tissue evidence="2">Fresh leaf tissue</tissue>
    </source>
</reference>
<feature type="transmembrane region" description="Helical" evidence="1">
    <location>
        <begin position="20"/>
        <end position="47"/>
    </location>
</feature>
<keyword evidence="1" id="KW-0472">Membrane</keyword>
<dbReference type="Proteomes" id="UP000729402">
    <property type="component" value="Unassembled WGS sequence"/>
</dbReference>
<gene>
    <name evidence="2" type="ORF">GUJ93_ZPchr0009g292</name>
</gene>
<evidence type="ECO:0000256" key="1">
    <source>
        <dbReference type="SAM" id="Phobius"/>
    </source>
</evidence>
<organism evidence="2 3">
    <name type="scientific">Zizania palustris</name>
    <name type="common">Northern wild rice</name>
    <dbReference type="NCBI Taxonomy" id="103762"/>
    <lineage>
        <taxon>Eukaryota</taxon>
        <taxon>Viridiplantae</taxon>
        <taxon>Streptophyta</taxon>
        <taxon>Embryophyta</taxon>
        <taxon>Tracheophyta</taxon>
        <taxon>Spermatophyta</taxon>
        <taxon>Magnoliopsida</taxon>
        <taxon>Liliopsida</taxon>
        <taxon>Poales</taxon>
        <taxon>Poaceae</taxon>
        <taxon>BOP clade</taxon>
        <taxon>Oryzoideae</taxon>
        <taxon>Oryzeae</taxon>
        <taxon>Zizaniinae</taxon>
        <taxon>Zizania</taxon>
    </lineage>
</organism>
<keyword evidence="1" id="KW-1133">Transmembrane helix</keyword>
<dbReference type="AlphaFoldDB" id="A0A8J5RMZ2"/>
<evidence type="ECO:0000313" key="2">
    <source>
        <dbReference type="EMBL" id="KAG8048914.1"/>
    </source>
</evidence>
<dbReference type="OrthoDB" id="688512at2759"/>
<sequence length="85" mass="9481">MADHVHDDSRWEEVEKINSYALFMGYLSMAIRGMGFLVVLWTTAVLLGGFVSMLPKNDFWSLTVVTLAQTIGLAYLQLPATNSNI</sequence>
<proteinExistence type="predicted"/>
<keyword evidence="3" id="KW-1185">Reference proteome</keyword>
<protein>
    <submittedName>
        <fullName evidence="2">Uncharacterized protein</fullName>
    </submittedName>
</protein>
<name>A0A8J5RMZ2_ZIZPA</name>